<evidence type="ECO:0000313" key="2">
    <source>
        <dbReference type="EMBL" id="MBE6091613.1"/>
    </source>
</evidence>
<protein>
    <submittedName>
        <fullName evidence="2">FkbM family methyltransferase</fullName>
    </submittedName>
</protein>
<feature type="domain" description="Methyltransferase FkbM" evidence="1">
    <location>
        <begin position="186"/>
        <end position="354"/>
    </location>
</feature>
<dbReference type="Proteomes" id="UP000761380">
    <property type="component" value="Unassembled WGS sequence"/>
</dbReference>
<organism evidence="2 3">
    <name type="scientific">Selenomonas ruminantium</name>
    <dbReference type="NCBI Taxonomy" id="971"/>
    <lineage>
        <taxon>Bacteria</taxon>
        <taxon>Bacillati</taxon>
        <taxon>Bacillota</taxon>
        <taxon>Negativicutes</taxon>
        <taxon>Selenomonadales</taxon>
        <taxon>Selenomonadaceae</taxon>
        <taxon>Selenomonas</taxon>
    </lineage>
</organism>
<dbReference type="Gene3D" id="3.40.50.720">
    <property type="entry name" value="NAD(P)-binding Rossmann-like Domain"/>
    <property type="match status" value="1"/>
</dbReference>
<evidence type="ECO:0000259" key="1">
    <source>
        <dbReference type="Pfam" id="PF05050"/>
    </source>
</evidence>
<keyword evidence="2" id="KW-0489">Methyltransferase</keyword>
<dbReference type="EMBL" id="SVBY01000002">
    <property type="protein sequence ID" value="MBE6091613.1"/>
    <property type="molecule type" value="Genomic_DNA"/>
</dbReference>
<comment type="caution">
    <text evidence="2">The sequence shown here is derived from an EMBL/GenBank/DDBJ whole genome shotgun (WGS) entry which is preliminary data.</text>
</comment>
<gene>
    <name evidence="2" type="ORF">E7201_00310</name>
</gene>
<dbReference type="InterPro" id="IPR029063">
    <property type="entry name" value="SAM-dependent_MTases_sf"/>
</dbReference>
<dbReference type="NCBIfam" id="TIGR01444">
    <property type="entry name" value="fkbM_fam"/>
    <property type="match status" value="1"/>
</dbReference>
<reference evidence="2" key="1">
    <citation type="submission" date="2019-04" db="EMBL/GenBank/DDBJ databases">
        <title>Evolution of Biomass-Degrading Anaerobic Consortia Revealed by Metagenomics.</title>
        <authorList>
            <person name="Peng X."/>
        </authorList>
    </citation>
    <scope>NUCLEOTIDE SEQUENCE</scope>
    <source>
        <strain evidence="2">SIG240</strain>
    </source>
</reference>
<dbReference type="Gene3D" id="3.40.50.150">
    <property type="entry name" value="Vaccinia Virus protein VP39"/>
    <property type="match status" value="1"/>
</dbReference>
<proteinExistence type="predicted"/>
<evidence type="ECO:0000313" key="3">
    <source>
        <dbReference type="Proteomes" id="UP000761380"/>
    </source>
</evidence>
<sequence length="379" mass="42896">MELASLNAYLEELRRSDVIIYGAGSKGKQALELLRRYGVEPTAVCDSDKNKWGSDFGGLRIDCYEEVRPRLTGNVFVLLTVSNGFVREVKHSRPWGRDIVKQLCIPFKVEVDLLSDEDMASCRMELEESYSSLADDISRQIFVETVAYKVTGDYLPLFDYLERTEPNLGFFDTELLPKRSDHVYVDVGAFTGDSLLSFAMAVRGSYQKIVAFEGDKGIYESLCDMLLYARLPRVSTVNKLLHSGLEEMNWYTVANNKNILFDSSNLYEKAEVIFSSGESMSHGPVVFGTEKVYTDTLDNCLQVSPTVLKVNAMAADFDILRGGRETIGRCKPMLCLEFGVRKQDVGKLIPLIKDMNPDYRFYLRVKEIYGDFKTVLYAV</sequence>
<dbReference type="InterPro" id="IPR006342">
    <property type="entry name" value="FkbM_mtfrase"/>
</dbReference>
<dbReference type="GO" id="GO:0032259">
    <property type="term" value="P:methylation"/>
    <property type="evidence" value="ECO:0007669"/>
    <property type="project" value="UniProtKB-KW"/>
</dbReference>
<keyword evidence="2" id="KW-0808">Transferase</keyword>
<dbReference type="GO" id="GO:0008168">
    <property type="term" value="F:methyltransferase activity"/>
    <property type="evidence" value="ECO:0007669"/>
    <property type="project" value="UniProtKB-KW"/>
</dbReference>
<accession>A0A927ZRQ0</accession>
<dbReference type="SUPFAM" id="SSF53335">
    <property type="entry name" value="S-adenosyl-L-methionine-dependent methyltransferases"/>
    <property type="match status" value="1"/>
</dbReference>
<dbReference type="Pfam" id="PF05050">
    <property type="entry name" value="Methyltransf_21"/>
    <property type="match status" value="1"/>
</dbReference>
<dbReference type="AlphaFoldDB" id="A0A927ZRQ0"/>
<name>A0A927ZRQ0_SELRU</name>